<reference evidence="2 3" key="1">
    <citation type="journal article" date="2002" name="J. Appl. Microbiol.">
        <title>The complete nucleotide sequence of the Vibrio harveyi bacteriophage VHML.</title>
        <authorList>
            <person name="Oakey H.J."/>
            <person name="Cullen B.R."/>
            <person name="Owens L."/>
        </authorList>
    </citation>
    <scope>NUCLEOTIDE SEQUENCE</scope>
</reference>
<name>Q8H9M0_9CAUD</name>
<evidence type="ECO:0000313" key="3">
    <source>
        <dbReference type="Proteomes" id="UP000001159"/>
    </source>
</evidence>
<proteinExistence type="predicted"/>
<keyword evidence="1" id="KW-0812">Transmembrane</keyword>
<sequence length="242" mass="27275">MELIISLLSLILFVVLVAGLIRPAWVFRSGDQTRKRVLKVYGLGYLAFCVTAAYIMPSTNANDEIAEQSRPVSKPKEYEYSGQTLAEWRDASKSDRDEMVSDFVSAKSLPDSASDLFYRCLSQMSMTKSDELTVGQVLGWCQVDYDKDPAKLSSMVNFDNFKGQFSAWDGSHRNLEKYIKSMMNDEDSYEHVETRYRLVLDQNPRAIVTTVFKGKNAYGGVVKQSVSAAVDIETGRIIEIIQ</sequence>
<accession>Q8H9M0</accession>
<dbReference type="Proteomes" id="UP000001159">
    <property type="component" value="Segment"/>
</dbReference>
<feature type="transmembrane region" description="Helical" evidence="1">
    <location>
        <begin position="37"/>
        <end position="56"/>
    </location>
</feature>
<keyword evidence="1" id="KW-0472">Membrane</keyword>
<dbReference type="RefSeq" id="NP_758938.1">
    <property type="nucleotide sequence ID" value="NC_004456.1"/>
</dbReference>
<evidence type="ECO:0000256" key="1">
    <source>
        <dbReference type="SAM" id="Phobius"/>
    </source>
</evidence>
<keyword evidence="3" id="KW-1185">Reference proteome</keyword>
<evidence type="ECO:0000313" key="2">
    <source>
        <dbReference type="EMBL" id="AAN12346.1"/>
    </source>
</evidence>
<dbReference type="KEGG" id="vg:956152"/>
<organism evidence="2 3">
    <name type="scientific">Vibrio phage VHML</name>
    <dbReference type="NCBI Taxonomy" id="207597"/>
    <lineage>
        <taxon>Viruses</taxon>
        <taxon>Duplodnaviria</taxon>
        <taxon>Heunggongvirae</taxon>
        <taxon>Uroviricota</taxon>
        <taxon>Caudoviricetes</taxon>
        <taxon>Vhmlvirus</taxon>
        <taxon>Vhmlvirus VHML</taxon>
    </lineage>
</organism>
<feature type="transmembrane region" description="Helical" evidence="1">
    <location>
        <begin position="6"/>
        <end position="25"/>
    </location>
</feature>
<gene>
    <name evidence="2" type="primary">orf47</name>
</gene>
<dbReference type="EMBL" id="AY133112">
    <property type="protein sequence ID" value="AAN12346.1"/>
    <property type="molecule type" value="Genomic_DNA"/>
</dbReference>
<dbReference type="OrthoDB" id="32929at10239"/>
<protein>
    <submittedName>
        <fullName evidence="2">ORF47</fullName>
    </submittedName>
</protein>
<keyword evidence="1" id="KW-1133">Transmembrane helix</keyword>